<reference evidence="2" key="1">
    <citation type="journal article" date="2018" name="Front. Microbiol.">
        <title>Genome-Based Analysis Reveals the Taxonomy and Diversity of the Family Idiomarinaceae.</title>
        <authorList>
            <person name="Liu Y."/>
            <person name="Lai Q."/>
            <person name="Shao Z."/>
        </authorList>
    </citation>
    <scope>NUCLEOTIDE SEQUENCE [LARGE SCALE GENOMIC DNA]</scope>
    <source>
        <strain evidence="2">AIS</strain>
    </source>
</reference>
<dbReference type="NCBIfam" id="TIGR04219">
    <property type="entry name" value="OMP_w_GlyGly"/>
    <property type="match status" value="1"/>
</dbReference>
<evidence type="ECO:0000313" key="2">
    <source>
        <dbReference type="Proteomes" id="UP000286934"/>
    </source>
</evidence>
<keyword evidence="2" id="KW-1185">Reference proteome</keyword>
<evidence type="ECO:0008006" key="3">
    <source>
        <dbReference type="Google" id="ProtNLM"/>
    </source>
</evidence>
<dbReference type="Proteomes" id="UP000286934">
    <property type="component" value="Unassembled WGS sequence"/>
</dbReference>
<evidence type="ECO:0000313" key="1">
    <source>
        <dbReference type="EMBL" id="RUO36222.1"/>
    </source>
</evidence>
<dbReference type="AlphaFoldDB" id="A0A432WQY7"/>
<gene>
    <name evidence="1" type="ORF">CWE13_10170</name>
</gene>
<sequence length="276" mass="30459">MIGKILVNVLKLLGKLVEFKVLKPTKNAREMEKVKPMKKMLSITAATCLVALSAPASADVLFSLEAEAQYWQADASGYHTYAQTVSSGDIYDWKKSGQLGFGATFTHFIPLLPNVKFETQELEFGGEHSNGVDTVNIDLGHETYTLFYAPFDNDLVAIHFGASLKQIDGYVGENYGMSDQPLWRIDEDVVSAYLKLAAGLPFSGLSVVAEGHIGSFGDHDLHDIQGAVRYRFLDSLVFDGYASIGYRSVKMDFENGNDFTTNYEFTGPFASVSLRF</sequence>
<dbReference type="InterPro" id="IPR026387">
    <property type="entry name" value="OMP_w_GlyGly"/>
</dbReference>
<dbReference type="EMBL" id="PIPP01000004">
    <property type="protein sequence ID" value="RUO36222.1"/>
    <property type="molecule type" value="Genomic_DNA"/>
</dbReference>
<accession>A0A432WQY7</accession>
<protein>
    <recommendedName>
        <fullName evidence="3">TIGR04219 family outer membrane beta-barrel protein</fullName>
    </recommendedName>
</protein>
<proteinExistence type="predicted"/>
<organism evidence="1 2">
    <name type="scientific">Aliidiomarina shirensis</name>
    <dbReference type="NCBI Taxonomy" id="1048642"/>
    <lineage>
        <taxon>Bacteria</taxon>
        <taxon>Pseudomonadati</taxon>
        <taxon>Pseudomonadota</taxon>
        <taxon>Gammaproteobacteria</taxon>
        <taxon>Alteromonadales</taxon>
        <taxon>Idiomarinaceae</taxon>
        <taxon>Aliidiomarina</taxon>
    </lineage>
</organism>
<comment type="caution">
    <text evidence="1">The sequence shown here is derived from an EMBL/GenBank/DDBJ whole genome shotgun (WGS) entry which is preliminary data.</text>
</comment>
<name>A0A432WQY7_9GAMM</name>